<name>A0A167E5V2_9ASCO</name>
<dbReference type="Gene3D" id="1.25.10.10">
    <property type="entry name" value="Leucine-rich Repeat Variant"/>
    <property type="match status" value="1"/>
</dbReference>
<keyword evidence="2" id="KW-1185">Reference proteome</keyword>
<dbReference type="KEGG" id="slb:AWJ20_4623"/>
<dbReference type="RefSeq" id="XP_018736157.1">
    <property type="nucleotide sequence ID" value="XM_018881706.1"/>
</dbReference>
<dbReference type="OrthoDB" id="6260732at2759"/>
<organism evidence="1 2">
    <name type="scientific">Sugiyamaella lignohabitans</name>
    <dbReference type="NCBI Taxonomy" id="796027"/>
    <lineage>
        <taxon>Eukaryota</taxon>
        <taxon>Fungi</taxon>
        <taxon>Dikarya</taxon>
        <taxon>Ascomycota</taxon>
        <taxon>Saccharomycotina</taxon>
        <taxon>Dipodascomycetes</taxon>
        <taxon>Dipodascales</taxon>
        <taxon>Trichomonascaceae</taxon>
        <taxon>Sugiyamaella</taxon>
    </lineage>
</organism>
<protein>
    <submittedName>
        <fullName evidence="1">Uncharacterized protein</fullName>
    </submittedName>
</protein>
<reference evidence="1 2" key="1">
    <citation type="submission" date="2016-02" db="EMBL/GenBank/DDBJ databases">
        <title>Complete genome sequence and transcriptome regulation of the pentose utilising yeast Sugiyamaella lignohabitans.</title>
        <authorList>
            <person name="Bellasio M."/>
            <person name="Peymann A."/>
            <person name="Valli M."/>
            <person name="Sipitzky M."/>
            <person name="Graf A."/>
            <person name="Sauer M."/>
            <person name="Marx H."/>
            <person name="Mattanovich D."/>
        </authorList>
    </citation>
    <scope>NUCLEOTIDE SEQUENCE [LARGE SCALE GENOMIC DNA]</scope>
    <source>
        <strain evidence="1 2">CBS 10342</strain>
    </source>
</reference>
<dbReference type="Proteomes" id="UP000189580">
    <property type="component" value="Chromosome d"/>
</dbReference>
<proteinExistence type="predicted"/>
<sequence>MQASRSYVIQASLDKLQDIDPDLRFMGFSDLNNEITNPDNAGLFSADVQLTRNVINAILSKLEDPITEVQNQAMKW</sequence>
<evidence type="ECO:0000313" key="1">
    <source>
        <dbReference type="EMBL" id="ANB13680.1"/>
    </source>
</evidence>
<evidence type="ECO:0000313" key="2">
    <source>
        <dbReference type="Proteomes" id="UP000189580"/>
    </source>
</evidence>
<dbReference type="AlphaFoldDB" id="A0A167E5V2"/>
<accession>A0A167E5V2</accession>
<dbReference type="GeneID" id="30036776"/>
<dbReference type="EMBL" id="CP014502">
    <property type="protein sequence ID" value="ANB13680.1"/>
    <property type="molecule type" value="Genomic_DNA"/>
</dbReference>
<gene>
    <name evidence="1" type="ORF">AWJ20_4623</name>
</gene>
<dbReference type="InterPro" id="IPR011989">
    <property type="entry name" value="ARM-like"/>
</dbReference>